<comment type="caution">
    <text evidence="2">The sequence shown here is derived from an EMBL/GenBank/DDBJ whole genome shotgun (WGS) entry which is preliminary data.</text>
</comment>
<evidence type="ECO:0000256" key="1">
    <source>
        <dbReference type="SAM" id="MobiDB-lite"/>
    </source>
</evidence>
<evidence type="ECO:0000313" key="3">
    <source>
        <dbReference type="Proteomes" id="UP000281406"/>
    </source>
</evidence>
<evidence type="ECO:0000313" key="2">
    <source>
        <dbReference type="EMBL" id="ROK28244.1"/>
    </source>
</evidence>
<dbReference type="InterPro" id="IPR031518">
    <property type="entry name" value="DUF4693"/>
</dbReference>
<dbReference type="PANTHER" id="PTHR14870:SF1">
    <property type="entry name" value="TUBULIN EPSILON AND DELTA COMPLEX PROTEIN 2"/>
    <property type="match status" value="1"/>
</dbReference>
<dbReference type="AlphaFoldDB" id="A0A3N0XY13"/>
<gene>
    <name evidence="2" type="ORF">DPX16_6585</name>
</gene>
<protein>
    <submittedName>
        <fullName evidence="2">Uncharacterized protein</fullName>
    </submittedName>
</protein>
<organism evidence="2 3">
    <name type="scientific">Anabarilius grahami</name>
    <name type="common">Kanglang fish</name>
    <name type="synonym">Barilius grahami</name>
    <dbReference type="NCBI Taxonomy" id="495550"/>
    <lineage>
        <taxon>Eukaryota</taxon>
        <taxon>Metazoa</taxon>
        <taxon>Chordata</taxon>
        <taxon>Craniata</taxon>
        <taxon>Vertebrata</taxon>
        <taxon>Euteleostomi</taxon>
        <taxon>Actinopterygii</taxon>
        <taxon>Neopterygii</taxon>
        <taxon>Teleostei</taxon>
        <taxon>Ostariophysi</taxon>
        <taxon>Cypriniformes</taxon>
        <taxon>Xenocyprididae</taxon>
        <taxon>Xenocypridinae</taxon>
        <taxon>Xenocypridinae incertae sedis</taxon>
        <taxon>Anabarilius</taxon>
    </lineage>
</organism>
<dbReference type="PANTHER" id="PTHR14870">
    <property type="entry name" value="TUBULIN EPSILON AND DELTA COMPLEX PROTEIN 2"/>
    <property type="match status" value="1"/>
</dbReference>
<keyword evidence="3" id="KW-1185">Reference proteome</keyword>
<name>A0A3N0XY13_ANAGA</name>
<reference evidence="2 3" key="1">
    <citation type="submission" date="2018-10" db="EMBL/GenBank/DDBJ databases">
        <title>Genome assembly for a Yunnan-Guizhou Plateau 3E fish, Anabarilius grahami (Regan), and its evolutionary and genetic applications.</title>
        <authorList>
            <person name="Jiang W."/>
        </authorList>
    </citation>
    <scope>NUCLEOTIDE SEQUENCE [LARGE SCALE GENOMIC DNA]</scope>
    <source>
        <strain evidence="2">AG-KIZ</strain>
        <tissue evidence="2">Muscle</tissue>
    </source>
</reference>
<dbReference type="OrthoDB" id="9939072at2759"/>
<feature type="region of interest" description="Disordered" evidence="1">
    <location>
        <begin position="140"/>
        <end position="198"/>
    </location>
</feature>
<sequence length="482" mass="53854">MSLHAVEEAVKMCKAEESRLTENIRQCKEILHSMRTRVTEASELETASAISTEDGLRKIIYLFIFMFYIIPCHILHNNILSLLSKTDIPPEEKQEIELLEQVLKKALKIRSTSEAHKELHSDSNQKIQKNKALINYTVKEEDKRKPVKSSPSSETCKNPYHHRRAAGGNVTHGSVLVRKGPTGVKGKPTVPKSAPGKICSTGSQQKMCVKATNAKQSSPSVSCQDGKFTTGNVRSNAQWFGDIVSFVTSLASTENKADPFPSEWPSRCPADITTELDVLSQRCLDLTHFFHAEQSCSTDSDSGTSHEGEYESLRMLEGLERMTAELRTCADQLKKDWERWDKRSSGAFCPIRRRGEWGDPISCLPPILSYNSEAELRELESQRLRVEQLQQAVHLQKAMSDSLASFWDSHSGTERPSAVVLRGLYSLLAEGGVQFPSLVLDSEGREPTDRRHKLFQTGRQVALGSRSGPWVGVLLQPPPTPR</sequence>
<dbReference type="Pfam" id="PF15764">
    <property type="entry name" value="DUF4693"/>
    <property type="match status" value="1"/>
</dbReference>
<accession>A0A3N0XY13</accession>
<proteinExistence type="predicted"/>
<dbReference type="Proteomes" id="UP000281406">
    <property type="component" value="Unassembled WGS sequence"/>
</dbReference>
<dbReference type="EMBL" id="RJVU01057378">
    <property type="protein sequence ID" value="ROK28244.1"/>
    <property type="molecule type" value="Genomic_DNA"/>
</dbReference>